<feature type="signal peptide" evidence="1">
    <location>
        <begin position="1"/>
        <end position="20"/>
    </location>
</feature>
<proteinExistence type="predicted"/>
<feature type="chain" id="PRO_5034141559" evidence="1">
    <location>
        <begin position="21"/>
        <end position="188"/>
    </location>
</feature>
<organism evidence="2 3">
    <name type="scientific">Gigaspora margarita</name>
    <dbReference type="NCBI Taxonomy" id="4874"/>
    <lineage>
        <taxon>Eukaryota</taxon>
        <taxon>Fungi</taxon>
        <taxon>Fungi incertae sedis</taxon>
        <taxon>Mucoromycota</taxon>
        <taxon>Glomeromycotina</taxon>
        <taxon>Glomeromycetes</taxon>
        <taxon>Diversisporales</taxon>
        <taxon>Gigasporaceae</taxon>
        <taxon>Gigaspora</taxon>
    </lineage>
</organism>
<comment type="caution">
    <text evidence="2">The sequence shown here is derived from an EMBL/GenBank/DDBJ whole genome shotgun (WGS) entry which is preliminary data.</text>
</comment>
<reference evidence="2 3" key="1">
    <citation type="journal article" date="2019" name="Environ. Microbiol.">
        <title>At the nexus of three kingdoms: the genome of the mycorrhizal fungus Gigaspora margarita provides insights into plant, endobacterial and fungal interactions.</title>
        <authorList>
            <person name="Venice F."/>
            <person name="Ghignone S."/>
            <person name="Salvioli di Fossalunga A."/>
            <person name="Amselem J."/>
            <person name="Novero M."/>
            <person name="Xianan X."/>
            <person name="Sedzielewska Toro K."/>
            <person name="Morin E."/>
            <person name="Lipzen A."/>
            <person name="Grigoriev I.V."/>
            <person name="Henrissat B."/>
            <person name="Martin F.M."/>
            <person name="Bonfante P."/>
        </authorList>
    </citation>
    <scope>NUCLEOTIDE SEQUENCE [LARGE SCALE GENOMIC DNA]</scope>
    <source>
        <strain evidence="2 3">BEG34</strain>
    </source>
</reference>
<dbReference type="AlphaFoldDB" id="A0A8H3XJG1"/>
<keyword evidence="1" id="KW-0732">Signal</keyword>
<evidence type="ECO:0000256" key="1">
    <source>
        <dbReference type="SAM" id="SignalP"/>
    </source>
</evidence>
<dbReference type="EMBL" id="WTPW01001008">
    <property type="protein sequence ID" value="KAF0462934.1"/>
    <property type="molecule type" value="Genomic_DNA"/>
</dbReference>
<protein>
    <submittedName>
        <fullName evidence="2">SH3 domain-containing protein</fullName>
    </submittedName>
</protein>
<keyword evidence="3" id="KW-1185">Reference proteome</keyword>
<evidence type="ECO:0000313" key="2">
    <source>
        <dbReference type="EMBL" id="KAF0462934.1"/>
    </source>
</evidence>
<accession>A0A8H3XJG1</accession>
<sequence length="188" mass="21413">MNFFLFLLINLFFFSEIIYAALSVNKHPVTPLEETYINWIAKYTVPNLRTQNGDQLPKDQRCERAAVVTWWTLKDGNLNTNTQKNLQAVNVNIPNGNVWGYSLCYNPNSKTQKMIGPLDTCGCIDSECWQLGIAGVQYGNYNLDMVKKVGLKLYKPIRGASVNIGDVLDITLKQVIQYMEFSILFFPT</sequence>
<evidence type="ECO:0000313" key="3">
    <source>
        <dbReference type="Proteomes" id="UP000439903"/>
    </source>
</evidence>
<dbReference type="Proteomes" id="UP000439903">
    <property type="component" value="Unassembled WGS sequence"/>
</dbReference>
<name>A0A8H3XJG1_GIGMA</name>
<gene>
    <name evidence="2" type="ORF">F8M41_000225</name>
</gene>